<feature type="non-terminal residue" evidence="1">
    <location>
        <position position="1"/>
    </location>
</feature>
<organism evidence="1 2">
    <name type="scientific">Vibrio harveyi</name>
    <name type="common">Beneckea harveyi</name>
    <dbReference type="NCBI Taxonomy" id="669"/>
    <lineage>
        <taxon>Bacteria</taxon>
        <taxon>Pseudomonadati</taxon>
        <taxon>Pseudomonadota</taxon>
        <taxon>Gammaproteobacteria</taxon>
        <taxon>Vibrionales</taxon>
        <taxon>Vibrionaceae</taxon>
        <taxon>Vibrio</taxon>
    </lineage>
</organism>
<name>A0A454CNB9_VIBHA</name>
<dbReference type="GO" id="GO:0032259">
    <property type="term" value="P:methylation"/>
    <property type="evidence" value="ECO:0007669"/>
    <property type="project" value="UniProtKB-KW"/>
</dbReference>
<dbReference type="EMBL" id="AJSR01002783">
    <property type="protein sequence ID" value="EKM27714.1"/>
    <property type="molecule type" value="Genomic_DNA"/>
</dbReference>
<dbReference type="Proteomes" id="UP000008367">
    <property type="component" value="Unassembled WGS sequence"/>
</dbReference>
<keyword evidence="1" id="KW-0489">Methyltransferase</keyword>
<comment type="caution">
    <text evidence="1">The sequence shown here is derived from an EMBL/GenBank/DDBJ whole genome shotgun (WGS) entry which is preliminary data.</text>
</comment>
<evidence type="ECO:0000313" key="2">
    <source>
        <dbReference type="Proteomes" id="UP000008367"/>
    </source>
</evidence>
<dbReference type="EC" id="2.1.1.-" evidence="1"/>
<reference evidence="1 2" key="1">
    <citation type="submission" date="2012-10" db="EMBL/GenBank/DDBJ databases">
        <title>Genome sequence of Vibrio Cholerae HENC-02.</title>
        <authorList>
            <person name="Eppinger M."/>
            <person name="Hasan N.A."/>
            <person name="Sengamalay N."/>
            <person name="Hine E."/>
            <person name="Su Q."/>
            <person name="Daugherty S.C."/>
            <person name="Young S."/>
            <person name="Sadzewicz L."/>
            <person name="Tallon L."/>
            <person name="Cebula T.A."/>
            <person name="Ravel J."/>
            <person name="Colwell R.R."/>
        </authorList>
    </citation>
    <scope>NUCLEOTIDE SEQUENCE [LARGE SCALE GENOMIC DNA]</scope>
    <source>
        <strain evidence="1 2">HENC-02</strain>
    </source>
</reference>
<dbReference type="GO" id="GO:0008168">
    <property type="term" value="F:methyltransferase activity"/>
    <property type="evidence" value="ECO:0007669"/>
    <property type="project" value="UniProtKB-KW"/>
</dbReference>
<accession>A0A454CNB9</accession>
<protein>
    <submittedName>
        <fullName evidence="1">tRNA (Guanine-N1)-methyltransferase</fullName>
        <ecNumber evidence="1">2.1.1.-</ecNumber>
    </submittedName>
</protein>
<sequence>LIYLVSVYSRNLKNE</sequence>
<keyword evidence="1" id="KW-0808">Transferase</keyword>
<gene>
    <name evidence="1" type="primary">trmD</name>
    <name evidence="1" type="ORF">VCHENC02_0129B</name>
</gene>
<evidence type="ECO:0000313" key="1">
    <source>
        <dbReference type="EMBL" id="EKM27714.1"/>
    </source>
</evidence>
<proteinExistence type="predicted"/>